<keyword evidence="7" id="KW-0812">Transmembrane</keyword>
<accession>A0AAW1RV32</accession>
<evidence type="ECO:0000256" key="4">
    <source>
        <dbReference type="ARBA" id="ARBA00023136"/>
    </source>
</evidence>
<evidence type="ECO:0000313" key="9">
    <source>
        <dbReference type="Proteomes" id="UP001445335"/>
    </source>
</evidence>
<evidence type="ECO:0000256" key="7">
    <source>
        <dbReference type="SAM" id="Phobius"/>
    </source>
</evidence>
<dbReference type="InterPro" id="IPR003406">
    <property type="entry name" value="Glyco_trans_14"/>
</dbReference>
<keyword evidence="7" id="KW-1133">Transmembrane helix</keyword>
<dbReference type="GO" id="GO:0016020">
    <property type="term" value="C:membrane"/>
    <property type="evidence" value="ECO:0007669"/>
    <property type="project" value="UniProtKB-SubCell"/>
</dbReference>
<dbReference type="EMBL" id="JALJOU010000022">
    <property type="protein sequence ID" value="KAK9837246.1"/>
    <property type="molecule type" value="Genomic_DNA"/>
</dbReference>
<comment type="subcellular location">
    <subcellularLocation>
        <location evidence="1">Membrane</location>
        <topology evidence="1">Single-pass type II membrane protein</topology>
    </subcellularLocation>
</comment>
<dbReference type="AlphaFoldDB" id="A0AAW1RV32"/>
<keyword evidence="2" id="KW-0328">Glycosyltransferase</keyword>
<dbReference type="Pfam" id="PF02485">
    <property type="entry name" value="Branch"/>
    <property type="match status" value="1"/>
</dbReference>
<evidence type="ECO:0000256" key="2">
    <source>
        <dbReference type="ARBA" id="ARBA00022676"/>
    </source>
</evidence>
<evidence type="ECO:0000256" key="1">
    <source>
        <dbReference type="ARBA" id="ARBA00004606"/>
    </source>
</evidence>
<sequence length="679" mass="71812">MSTCPNPQSDATIRHIFRQKANRTPCSGTAWALLAFRSTIGSAGRISRGRTDIQLSGAMAAGHAGSSPLSGPSTSGTWPQSPLQPGAPKAQGRSLRMWGLVGLVVLANVILLGTLGFGLRRSGGVAHIFGRRPGAPRGSSLGQLVDKVVDGSSAAGADLVRRAVLGGGQAAGAAGAAAQRPTAPAREGSNPGTAGSGVLGSPGRLAAMPTAPGEAEAAAALAAEHAAANSYTGNYSGGSYWPPSYVSLPPDDDDPLAVQTFWARNAAAGLEYVLEHRSSLTPAPDGITECSTLLRVPKVALMFLTRGTLPQAPMWEVWLRAAAGRVPLSAVQAGSCGAPWLARAAAACGAGAGGAAGGPLAQQRLFSAYVHVGSNEQGFTGFPAGHVFHGRDIAERVEVKWGTFSLVNATKALMRAALADPLNQKFVLMSESGIPLYPPTAMWSALMSERLSRINVCNGFRARGVGAWNMDQSRHRWTPKMETSFFKLDHWRKSSQWIAINREHAQIAALDKALEAVFVKLCYVTYEDGYFRDCYSDEHYFATLLATHGRDNETDCLGGITYAHWEKWGDSHPKAWAANEVTANLIRQMRKTQPTCLAPPAISTAAEQFAPADGLTPATCGRRPVDYAHTLGYECTLLGRKFPADTAPAVAALYADCRSQLHMSDVECAAEALRLLRLF</sequence>
<evidence type="ECO:0000256" key="5">
    <source>
        <dbReference type="ARBA" id="ARBA00023180"/>
    </source>
</evidence>
<keyword evidence="5" id="KW-0325">Glycoprotein</keyword>
<comment type="caution">
    <text evidence="8">The sequence shown here is derived from an EMBL/GenBank/DDBJ whole genome shotgun (WGS) entry which is preliminary data.</text>
</comment>
<feature type="region of interest" description="Disordered" evidence="6">
    <location>
        <begin position="59"/>
        <end position="90"/>
    </location>
</feature>
<dbReference type="PANTHER" id="PTHR31042">
    <property type="entry name" value="CORE-2/I-BRANCHING BETA-1,6-N-ACETYLGLUCOSAMINYLTRANSFERASE FAMILY PROTEIN-RELATED"/>
    <property type="match status" value="1"/>
</dbReference>
<keyword evidence="9" id="KW-1185">Reference proteome</keyword>
<evidence type="ECO:0000256" key="6">
    <source>
        <dbReference type="SAM" id="MobiDB-lite"/>
    </source>
</evidence>
<evidence type="ECO:0000313" key="8">
    <source>
        <dbReference type="EMBL" id="KAK9837246.1"/>
    </source>
</evidence>
<reference evidence="8 9" key="1">
    <citation type="journal article" date="2024" name="Nat. Commun.">
        <title>Phylogenomics reveals the evolutionary origins of lichenization in chlorophyte algae.</title>
        <authorList>
            <person name="Puginier C."/>
            <person name="Libourel C."/>
            <person name="Otte J."/>
            <person name="Skaloud P."/>
            <person name="Haon M."/>
            <person name="Grisel S."/>
            <person name="Petersen M."/>
            <person name="Berrin J.G."/>
            <person name="Delaux P.M."/>
            <person name="Dal Grande F."/>
            <person name="Keller J."/>
        </authorList>
    </citation>
    <scope>NUCLEOTIDE SEQUENCE [LARGE SCALE GENOMIC DNA]</scope>
    <source>
        <strain evidence="8 9">SAG 245.80</strain>
    </source>
</reference>
<feature type="transmembrane region" description="Helical" evidence="7">
    <location>
        <begin position="98"/>
        <end position="119"/>
    </location>
</feature>
<dbReference type="PANTHER" id="PTHR31042:SF8">
    <property type="entry name" value="CORE-2_I-BRANCHING BETA-1,6-N-ACETYLGLUCOSAMINYLTRANSFERASE FAMILY PROTEIN"/>
    <property type="match status" value="1"/>
</dbReference>
<proteinExistence type="predicted"/>
<evidence type="ECO:0000256" key="3">
    <source>
        <dbReference type="ARBA" id="ARBA00022679"/>
    </source>
</evidence>
<protein>
    <submittedName>
        <fullName evidence="8">Uncharacterized protein</fullName>
    </submittedName>
</protein>
<organism evidence="8 9">
    <name type="scientific">Elliptochloris bilobata</name>
    <dbReference type="NCBI Taxonomy" id="381761"/>
    <lineage>
        <taxon>Eukaryota</taxon>
        <taxon>Viridiplantae</taxon>
        <taxon>Chlorophyta</taxon>
        <taxon>core chlorophytes</taxon>
        <taxon>Trebouxiophyceae</taxon>
        <taxon>Trebouxiophyceae incertae sedis</taxon>
        <taxon>Elliptochloris clade</taxon>
        <taxon>Elliptochloris</taxon>
    </lineage>
</organism>
<feature type="compositionally biased region" description="Low complexity" evidence="6">
    <location>
        <begin position="59"/>
        <end position="77"/>
    </location>
</feature>
<gene>
    <name evidence="8" type="ORF">WJX81_001372</name>
</gene>
<dbReference type="InterPro" id="IPR044174">
    <property type="entry name" value="BC10-like"/>
</dbReference>
<keyword evidence="4 7" id="KW-0472">Membrane</keyword>
<dbReference type="GO" id="GO:0016757">
    <property type="term" value="F:glycosyltransferase activity"/>
    <property type="evidence" value="ECO:0007669"/>
    <property type="project" value="UniProtKB-KW"/>
</dbReference>
<keyword evidence="3" id="KW-0808">Transferase</keyword>
<dbReference type="Proteomes" id="UP001445335">
    <property type="component" value="Unassembled WGS sequence"/>
</dbReference>
<name>A0AAW1RV32_9CHLO</name>
<feature type="region of interest" description="Disordered" evidence="6">
    <location>
        <begin position="174"/>
        <end position="211"/>
    </location>
</feature>